<sequence>RKALNACVKVKIYGKPEVRRYDALSTRKRFCRCYVGQEGLGSRHVDNEFKIPFHTDKNAKTYNIVAIHNALVKFDNMPYVEIYPKLGTGSDEIKKLIDKRRGDVEKEWNEAKANPGGRQKYSLAVAQRRVKDCYAGNFRSNRRLLHPSTFGESFSIKDIYDSVQYNDERILETCCYQNRDVYEQIRELRADVETKYNESAASTGTLHKYTQEEAKQLLQNCYYSYRNHCPPRNSLMEKDPDGCGICGIKPLVCIFQIHDFLRKYDNQMQQFHKYPEQGPGSDELKRSIDAHRADLKEEYENFRKGGESRPSACKYSYSEANRRVGDCYASTGPGTVDLFPQKKDQVGMPRIYQTFDIFDIKTSLDYFDTKLFLEKYPDKGHITDELKREIEENRAIIAHEYKEATAIDEVEHGSGFIIQDHFVLTNRHVIETYLDDEHSYEIRFSNESISELSCKVAHVDPGKDLALLYCPDLNLQESGICPLQLSTQPLLPGMQIFSFGYPMSHTEETALFVNGNVSGSKRTLSGHSMAVLNCSLNSGNSGGPVLSWVDGEVRVVGVATQKHFSRILTPVETKVIGNLRESMQAQTISDVQERDLKALSRRCIEEHIPRSCQDSINLLTLKLYDALETHSQFNLSNALPGDLVVQFIKNFISEYNGEHKEELIKIVVVGHNLKMYSWTVALHRVRDCYAGNFPEDKNIFYMADIQKKYNDALTSPGTLYKCSEEKAQESLKNCYSVAHDHPDLRPYNSCYTCHYEPDFCIFKLHNVVSWNDIKLLQVSKYPAEGPGSEELRNSIERHRADLEKEYQNFCNSEKSRLPVHEYSHGEAQRRVRDCFASAIPGDSDVLPTKEDQSGMPKFYQTFDIFDIKQSLDYFDAKKFLEKYPEKGHISDEMKKSVDEQREHILREYEIATTNVEIEHGSGFVISDHFILTNKHVIQTCLYQKGFEIHISNAAIGELHCEVVHSDPGKDLALLYCPGLNLHQSGISPLQLSTQLLLPGMEIFSFGYPMSHTEETALFVNGNVSGSKRKLYNPSMAVLNCSLNSGNSGGPVLSWVDGEVRVVGIATQKHFKHILSQDERIAIKNIRESLQTQAISDVQERDVNYLSRGSFLRGIPTSCHISLHLLTLKLYDALETHSQFNLSNALPGDLVVEFINNFIPECNGEHKEEKVLDACVKVKIYGKPETRRYDSERARQLFWGCYVHQMGIEYGEFPQAEPGDKTEKTYSIIDIYKAMDKYDNIPYVEIYPEGPDAKEMKELIDKRRADVERELVEARLNPDGRKTYSWTVAQHRVRNCYAGNFPEDGYIFPSFGYYSIEDIKKVVDLYDEKAIEVFNDESKSIDEKVLLHRADIQKKYNDALTSPSTLYKFSKEKAQESLKNCYSVAHDHLILRAYNSCYTCHEPDFCIFKLHNVVSWNDIKLLQVSKYPAEGPGSEELRNSIERHRADLEKEYQNFCNSEKSRLPVHEYSHGEAQRHVRDCFASAIPGDSDVLPTKEDQSGMPKFYQTFDIFDIKQSLDYFDAKKFLEKYPEKGHISDEIKKCVDEQRENILREYEIATTNAEIEHGSGFVISDHFILTNRHVIETCLYQKGFEIRISNAAIGELHCEVVHSDPGKDLALLYCPDLNSHQSRISPLQLSTQPLLPGMQIFSFGYPMSHTEETALFVNGNVSGSKRTLSGHSKAVLNCSLNSGNSGGPVLSWVDGEVRVVGIATQKHFKEILTLKEMDTIENIRKSLQTKTITDVPEYEIDRKITKQIPMSCQVSLHLLTLKLYDALETHSQFNLSNALPGDLVVKFIKNFIAKYEGENKEELIKVIKIVSVSSSNS</sequence>
<evidence type="ECO:0000313" key="1">
    <source>
        <dbReference type="EMBL" id="CAH3130828.1"/>
    </source>
</evidence>
<feature type="non-terminal residue" evidence="1">
    <location>
        <position position="1"/>
    </location>
</feature>
<dbReference type="InterPro" id="IPR009003">
    <property type="entry name" value="Peptidase_S1_PA"/>
</dbReference>
<dbReference type="Pfam" id="PF13365">
    <property type="entry name" value="Trypsin_2"/>
    <property type="match status" value="3"/>
</dbReference>
<proteinExistence type="predicted"/>
<protein>
    <recommendedName>
        <fullName evidence="3">Serine protease</fullName>
    </recommendedName>
</protein>
<evidence type="ECO:0008006" key="3">
    <source>
        <dbReference type="Google" id="ProtNLM"/>
    </source>
</evidence>
<keyword evidence="2" id="KW-1185">Reference proteome</keyword>
<comment type="caution">
    <text evidence="1">The sequence shown here is derived from an EMBL/GenBank/DDBJ whole genome shotgun (WGS) entry which is preliminary data.</text>
</comment>
<dbReference type="PANTHER" id="PTHR43019">
    <property type="entry name" value="SERINE ENDOPROTEASE DEGS"/>
    <property type="match status" value="1"/>
</dbReference>
<organism evidence="1 2">
    <name type="scientific">Pocillopora meandrina</name>
    <dbReference type="NCBI Taxonomy" id="46732"/>
    <lineage>
        <taxon>Eukaryota</taxon>
        <taxon>Metazoa</taxon>
        <taxon>Cnidaria</taxon>
        <taxon>Anthozoa</taxon>
        <taxon>Hexacorallia</taxon>
        <taxon>Scleractinia</taxon>
        <taxon>Astrocoeniina</taxon>
        <taxon>Pocilloporidae</taxon>
        <taxon>Pocillopora</taxon>
    </lineage>
</organism>
<dbReference type="Gene3D" id="2.40.10.10">
    <property type="entry name" value="Trypsin-like serine proteases"/>
    <property type="match status" value="6"/>
</dbReference>
<dbReference type="PANTHER" id="PTHR43019:SF23">
    <property type="entry name" value="PROTEASE DO-LIKE 5, CHLOROPLASTIC"/>
    <property type="match status" value="1"/>
</dbReference>
<name>A0AAU9WZV0_9CNID</name>
<dbReference type="EMBL" id="CALNXJ010000025">
    <property type="protein sequence ID" value="CAH3130828.1"/>
    <property type="molecule type" value="Genomic_DNA"/>
</dbReference>
<dbReference type="Proteomes" id="UP001159428">
    <property type="component" value="Unassembled WGS sequence"/>
</dbReference>
<evidence type="ECO:0000313" key="2">
    <source>
        <dbReference type="Proteomes" id="UP001159428"/>
    </source>
</evidence>
<gene>
    <name evidence="1" type="ORF">PMEA_00014352</name>
</gene>
<dbReference type="SUPFAM" id="SSF50494">
    <property type="entry name" value="Trypsin-like serine proteases"/>
    <property type="match status" value="3"/>
</dbReference>
<reference evidence="1 2" key="1">
    <citation type="submission" date="2022-05" db="EMBL/GenBank/DDBJ databases">
        <authorList>
            <consortium name="Genoscope - CEA"/>
            <person name="William W."/>
        </authorList>
    </citation>
    <scope>NUCLEOTIDE SEQUENCE [LARGE SCALE GENOMIC DNA]</scope>
</reference>
<dbReference type="InterPro" id="IPR043504">
    <property type="entry name" value="Peptidase_S1_PA_chymotrypsin"/>
</dbReference>
<accession>A0AAU9WZV0</accession>